<name>A0A517ZMF4_9PLAN</name>
<keyword evidence="1" id="KW-0812">Transmembrane</keyword>
<keyword evidence="1" id="KW-1133">Transmembrane helix</keyword>
<proteinExistence type="predicted"/>
<dbReference type="AlphaFoldDB" id="A0A517ZMF4"/>
<evidence type="ECO:0000313" key="3">
    <source>
        <dbReference type="Proteomes" id="UP000319383"/>
    </source>
</evidence>
<dbReference type="KEGG" id="sdyn:Mal52_21380"/>
<keyword evidence="3" id="KW-1185">Reference proteome</keyword>
<organism evidence="2 3">
    <name type="scientific">Symmachiella dynata</name>
    <dbReference type="NCBI Taxonomy" id="2527995"/>
    <lineage>
        <taxon>Bacteria</taxon>
        <taxon>Pseudomonadati</taxon>
        <taxon>Planctomycetota</taxon>
        <taxon>Planctomycetia</taxon>
        <taxon>Planctomycetales</taxon>
        <taxon>Planctomycetaceae</taxon>
        <taxon>Symmachiella</taxon>
    </lineage>
</organism>
<dbReference type="RefSeq" id="WP_145375876.1">
    <property type="nucleotide sequence ID" value="NZ_CP036276.1"/>
</dbReference>
<feature type="transmembrane region" description="Helical" evidence="1">
    <location>
        <begin position="37"/>
        <end position="59"/>
    </location>
</feature>
<protein>
    <submittedName>
        <fullName evidence="2">Uncharacterized protein</fullName>
    </submittedName>
</protein>
<sequence>MGDLKNPRLIYLKGLLFLVGAVLSAGLLLAFNPTLQTAALLAVCVWCACRFYYFTFYVIQHYVDAEYRYAGLWAFARYAWRERFGWRRDGKPMK</sequence>
<dbReference type="Proteomes" id="UP000319383">
    <property type="component" value="Chromosome"/>
</dbReference>
<gene>
    <name evidence="2" type="ORF">Mal52_21380</name>
</gene>
<accession>A0A517ZMF4</accession>
<reference evidence="2 3" key="1">
    <citation type="submission" date="2019-02" db="EMBL/GenBank/DDBJ databases">
        <title>Deep-cultivation of Planctomycetes and their phenomic and genomic characterization uncovers novel biology.</title>
        <authorList>
            <person name="Wiegand S."/>
            <person name="Jogler M."/>
            <person name="Boedeker C."/>
            <person name="Pinto D."/>
            <person name="Vollmers J."/>
            <person name="Rivas-Marin E."/>
            <person name="Kohn T."/>
            <person name="Peeters S.H."/>
            <person name="Heuer A."/>
            <person name="Rast P."/>
            <person name="Oberbeckmann S."/>
            <person name="Bunk B."/>
            <person name="Jeske O."/>
            <person name="Meyerdierks A."/>
            <person name="Storesund J.E."/>
            <person name="Kallscheuer N."/>
            <person name="Luecker S."/>
            <person name="Lage O.M."/>
            <person name="Pohl T."/>
            <person name="Merkel B.J."/>
            <person name="Hornburger P."/>
            <person name="Mueller R.-W."/>
            <person name="Bruemmer F."/>
            <person name="Labrenz M."/>
            <person name="Spormann A.M."/>
            <person name="Op den Camp H."/>
            <person name="Overmann J."/>
            <person name="Amann R."/>
            <person name="Jetten M.S.M."/>
            <person name="Mascher T."/>
            <person name="Medema M.H."/>
            <person name="Devos D.P."/>
            <person name="Kaster A.-K."/>
            <person name="Ovreas L."/>
            <person name="Rohde M."/>
            <person name="Galperin M.Y."/>
            <person name="Jogler C."/>
        </authorList>
    </citation>
    <scope>NUCLEOTIDE SEQUENCE [LARGE SCALE GENOMIC DNA]</scope>
    <source>
        <strain evidence="2 3">Mal52</strain>
    </source>
</reference>
<evidence type="ECO:0000256" key="1">
    <source>
        <dbReference type="SAM" id="Phobius"/>
    </source>
</evidence>
<feature type="transmembrane region" description="Helical" evidence="1">
    <location>
        <begin position="12"/>
        <end position="31"/>
    </location>
</feature>
<keyword evidence="1" id="KW-0472">Membrane</keyword>
<dbReference type="EMBL" id="CP036276">
    <property type="protein sequence ID" value="QDU43662.1"/>
    <property type="molecule type" value="Genomic_DNA"/>
</dbReference>
<evidence type="ECO:0000313" key="2">
    <source>
        <dbReference type="EMBL" id="QDU43662.1"/>
    </source>
</evidence>